<dbReference type="GO" id="GO:0006412">
    <property type="term" value="P:translation"/>
    <property type="evidence" value="ECO:0007669"/>
    <property type="project" value="UniProtKB-UniRule"/>
</dbReference>
<dbReference type="PANTHER" id="PTHR36427:SF3">
    <property type="entry name" value="LARGE RIBOSOMAL SUBUNIT PROTEIN UL1M"/>
    <property type="match status" value="1"/>
</dbReference>
<dbReference type="InterPro" id="IPR023673">
    <property type="entry name" value="Ribosomal_uL1_CS"/>
</dbReference>
<comment type="subunit">
    <text evidence="9">Part of the 50S ribosomal subunit.</text>
</comment>
<organism evidence="11 12">
    <name type="scientific">Orenia metallireducens</name>
    <dbReference type="NCBI Taxonomy" id="1413210"/>
    <lineage>
        <taxon>Bacteria</taxon>
        <taxon>Bacillati</taxon>
        <taxon>Bacillota</taxon>
        <taxon>Clostridia</taxon>
        <taxon>Halanaerobiales</taxon>
        <taxon>Halobacteroidaceae</taxon>
        <taxon>Orenia</taxon>
    </lineage>
</organism>
<dbReference type="OrthoDB" id="9803740at2"/>
<reference evidence="11 12" key="2">
    <citation type="submission" date="2016-08" db="EMBL/GenBank/DDBJ databases">
        <title>Orenia metallireducens sp. nov. strain Z6, a Novel Metal-reducing Firmicute from the Deep Subsurface.</title>
        <authorList>
            <person name="Maxim B.I."/>
            <person name="Kenneth K."/>
            <person name="Flynn T.M."/>
            <person name="Oloughlin E.J."/>
            <person name="Locke R.A."/>
            <person name="Weber J.R."/>
            <person name="Egan S.M."/>
            <person name="Mackie R.I."/>
            <person name="Cann I.K."/>
        </authorList>
    </citation>
    <scope>NUCLEOTIDE SEQUENCE [LARGE SCALE GENOMIC DNA]</scope>
    <source>
        <strain evidence="11 12">Z6</strain>
    </source>
</reference>
<evidence type="ECO:0000256" key="2">
    <source>
        <dbReference type="ARBA" id="ARBA00022491"/>
    </source>
</evidence>
<evidence type="ECO:0000256" key="7">
    <source>
        <dbReference type="ARBA" id="ARBA00023274"/>
    </source>
</evidence>
<reference evidence="12" key="1">
    <citation type="submission" date="2016-07" db="EMBL/GenBank/DDBJ databases">
        <authorList>
            <person name="Florea S."/>
            <person name="Webb J.S."/>
            <person name="Jaromczyk J."/>
            <person name="Schardl C.L."/>
        </authorList>
    </citation>
    <scope>NUCLEOTIDE SEQUENCE [LARGE SCALE GENOMIC DNA]</scope>
    <source>
        <strain evidence="12">Z6</strain>
    </source>
</reference>
<keyword evidence="7 9" id="KW-0687">Ribonucleoprotein</keyword>
<dbReference type="InterPro" id="IPR002143">
    <property type="entry name" value="Ribosomal_uL1"/>
</dbReference>
<evidence type="ECO:0000256" key="1">
    <source>
        <dbReference type="ARBA" id="ARBA00010531"/>
    </source>
</evidence>
<comment type="function">
    <text evidence="9">Binds directly to 23S rRNA. The L1 stalk is quite mobile in the ribosome, and is involved in E site tRNA release.</text>
</comment>
<evidence type="ECO:0000256" key="4">
    <source>
        <dbReference type="ARBA" id="ARBA00022845"/>
    </source>
</evidence>
<evidence type="ECO:0000256" key="6">
    <source>
        <dbReference type="ARBA" id="ARBA00022980"/>
    </source>
</evidence>
<comment type="caution">
    <text evidence="11">The sequence shown here is derived from an EMBL/GenBank/DDBJ whole genome shotgun (WGS) entry which is preliminary data.</text>
</comment>
<sequence length="231" mass="24946">MSKRYKDAYAKVDRDKLYEIEEALKLAKETATAKFDETIEVSVKLGINTTKNDQQIRGAVVLPKGTGKDVRVIVFAQGEKVKEAEAAGADVVGGEELAEKIKDGWFDFDVVVATPDMMSVVGKLGPILGPKGLMPNPKVGTVTFDLEQAVKEIKAGKVEYRADKGGNIHLPLGKASFSLDDLNENFRTVMETIVKARPAAAKGRYLLNIAVSATMGPGVKIDPQAIIRMLG</sequence>
<dbReference type="NCBIfam" id="TIGR01169">
    <property type="entry name" value="rplA_bact"/>
    <property type="match status" value="1"/>
</dbReference>
<dbReference type="EMBL" id="LWDV01000007">
    <property type="protein sequence ID" value="OCL27849.1"/>
    <property type="molecule type" value="Genomic_DNA"/>
</dbReference>
<dbReference type="PIRSF" id="PIRSF002155">
    <property type="entry name" value="Ribosomal_L1"/>
    <property type="match status" value="1"/>
</dbReference>
<comment type="function">
    <text evidence="9">Protein L1 is also a translational repressor protein, it controls the translation of the L11 operon by binding to its mRNA.</text>
</comment>
<dbReference type="GO" id="GO:0000049">
    <property type="term" value="F:tRNA binding"/>
    <property type="evidence" value="ECO:0007669"/>
    <property type="project" value="UniProtKB-KW"/>
</dbReference>
<dbReference type="GO" id="GO:0015934">
    <property type="term" value="C:large ribosomal subunit"/>
    <property type="evidence" value="ECO:0007669"/>
    <property type="project" value="InterPro"/>
</dbReference>
<evidence type="ECO:0000256" key="5">
    <source>
        <dbReference type="ARBA" id="ARBA00022884"/>
    </source>
</evidence>
<dbReference type="HAMAP" id="MF_01318_B">
    <property type="entry name" value="Ribosomal_uL1_B"/>
    <property type="match status" value="1"/>
</dbReference>
<evidence type="ECO:0000256" key="9">
    <source>
        <dbReference type="HAMAP-Rule" id="MF_01318"/>
    </source>
</evidence>
<keyword evidence="5 9" id="KW-0694">RNA-binding</keyword>
<evidence type="ECO:0000256" key="8">
    <source>
        <dbReference type="ARBA" id="ARBA00035241"/>
    </source>
</evidence>
<dbReference type="GO" id="GO:0003735">
    <property type="term" value="F:structural constituent of ribosome"/>
    <property type="evidence" value="ECO:0007669"/>
    <property type="project" value="InterPro"/>
</dbReference>
<dbReference type="Gene3D" id="3.30.190.20">
    <property type="match status" value="1"/>
</dbReference>
<keyword evidence="9" id="KW-0820">tRNA-binding</keyword>
<evidence type="ECO:0000313" key="11">
    <source>
        <dbReference type="EMBL" id="OCL27849.1"/>
    </source>
</evidence>
<dbReference type="InterPro" id="IPR023674">
    <property type="entry name" value="Ribosomal_uL1-like"/>
</dbReference>
<dbReference type="CDD" id="cd00403">
    <property type="entry name" value="Ribosomal_L1"/>
    <property type="match status" value="1"/>
</dbReference>
<dbReference type="InterPro" id="IPR005878">
    <property type="entry name" value="Ribosom_uL1_bac-type"/>
</dbReference>
<dbReference type="InterPro" id="IPR016095">
    <property type="entry name" value="Ribosomal_uL1_3-a/b-sand"/>
</dbReference>
<dbReference type="Pfam" id="PF00687">
    <property type="entry name" value="Ribosomal_L1"/>
    <property type="match status" value="1"/>
</dbReference>
<protein>
    <recommendedName>
        <fullName evidence="8 9">Large ribosomal subunit protein uL1</fullName>
    </recommendedName>
</protein>
<dbReference type="AlphaFoldDB" id="A0A1C0ABT3"/>
<keyword evidence="2 9" id="KW-0678">Repressor</keyword>
<evidence type="ECO:0000256" key="3">
    <source>
        <dbReference type="ARBA" id="ARBA00022730"/>
    </source>
</evidence>
<dbReference type="Gene3D" id="3.40.50.790">
    <property type="match status" value="1"/>
</dbReference>
<dbReference type="GO" id="GO:0019843">
    <property type="term" value="F:rRNA binding"/>
    <property type="evidence" value="ECO:0007669"/>
    <property type="project" value="UniProtKB-UniRule"/>
</dbReference>
<dbReference type="PROSITE" id="PS01199">
    <property type="entry name" value="RIBOSOMAL_L1"/>
    <property type="match status" value="1"/>
</dbReference>
<dbReference type="Proteomes" id="UP000093514">
    <property type="component" value="Unassembled WGS sequence"/>
</dbReference>
<keyword evidence="3 9" id="KW-0699">rRNA-binding</keyword>
<dbReference type="PANTHER" id="PTHR36427">
    <property type="entry name" value="54S RIBOSOMAL PROTEIN L1, MITOCHONDRIAL"/>
    <property type="match status" value="1"/>
</dbReference>
<proteinExistence type="inferred from homology"/>
<keyword evidence="12" id="KW-1185">Reference proteome</keyword>
<evidence type="ECO:0000313" key="12">
    <source>
        <dbReference type="Proteomes" id="UP000093514"/>
    </source>
</evidence>
<dbReference type="SUPFAM" id="SSF56808">
    <property type="entry name" value="Ribosomal protein L1"/>
    <property type="match status" value="1"/>
</dbReference>
<dbReference type="RefSeq" id="WP_068716006.1">
    <property type="nucleotide sequence ID" value="NZ_LWDV01000007.1"/>
</dbReference>
<evidence type="ECO:0000256" key="10">
    <source>
        <dbReference type="RuleBase" id="RU000659"/>
    </source>
</evidence>
<gene>
    <name evidence="9" type="primary">rplA</name>
    <name evidence="11" type="ORF">U472_04660</name>
</gene>
<dbReference type="InterPro" id="IPR028364">
    <property type="entry name" value="Ribosomal_uL1/biogenesis"/>
</dbReference>
<comment type="similarity">
    <text evidence="1 9 10">Belongs to the universal ribosomal protein uL1 family.</text>
</comment>
<keyword evidence="4 9" id="KW-0810">Translation regulation</keyword>
<keyword evidence="6 9" id="KW-0689">Ribosomal protein</keyword>
<name>A0A1C0ABT3_9FIRM</name>
<dbReference type="GO" id="GO:0006417">
    <property type="term" value="P:regulation of translation"/>
    <property type="evidence" value="ECO:0007669"/>
    <property type="project" value="UniProtKB-KW"/>
</dbReference>
<accession>A0A1C0ABT3</accession>
<dbReference type="FunFam" id="3.40.50.790:FF:000001">
    <property type="entry name" value="50S ribosomal protein L1"/>
    <property type="match status" value="1"/>
</dbReference>